<dbReference type="EMBL" id="BJWI01000006">
    <property type="protein sequence ID" value="GEM01177.1"/>
    <property type="molecule type" value="Genomic_DNA"/>
</dbReference>
<reference evidence="10 13" key="2">
    <citation type="submission" date="2019-07" db="EMBL/GenBank/DDBJ databases">
        <title>Whole genome shotgun sequence of Halolactibacillus halophilus NBRC 100868.</title>
        <authorList>
            <person name="Hosoyama A."/>
            <person name="Uohara A."/>
            <person name="Ohji S."/>
            <person name="Ichikawa N."/>
        </authorList>
    </citation>
    <scope>NUCLEOTIDE SEQUENCE [LARGE SCALE GENOMIC DNA]</scope>
    <source>
        <strain evidence="10 13">NBRC 100868</strain>
    </source>
</reference>
<dbReference type="STRING" id="306540.SAMN05421839_10842"/>
<evidence type="ECO:0000313" key="10">
    <source>
        <dbReference type="EMBL" id="GEM01177.1"/>
    </source>
</evidence>
<dbReference type="Gene3D" id="3.40.190.10">
    <property type="entry name" value="Periplasmic binding protein-like II"/>
    <property type="match status" value="2"/>
</dbReference>
<name>A0A1I5N9J1_9BACI</name>
<comment type="subcellular location">
    <subcellularLocation>
        <location evidence="1">Cell envelope</location>
    </subcellularLocation>
</comment>
<evidence type="ECO:0000256" key="6">
    <source>
        <dbReference type="RuleBase" id="RU003744"/>
    </source>
</evidence>
<sequence length="283" mass="30788">MKKLTMLFLMLVATLMIGLTACGAGEDDALPNVDDTSGDEPAENTDGETDETDQDADSDAEDNILEMATSPDYPPFESLDVNGEFVGFDIELAKLIAEELGMELEIRDMKFDGLIGALQAERVDMVLSGMSATENRRQNVDFSNEYHSSGEMFVTRKDEPMTDLADLEGKTVGVQLGTIQEEGAKAIQEDYEFELKALDDAQMLVQELITNRVDVIYLDKQVAKGFIEVQDLAGFDDPTDASPGMAVAFPKGSALVEDVNAALDSIIDSGKLAELEAEFLSEE</sequence>
<dbReference type="RefSeq" id="WP_089830865.1">
    <property type="nucleotide sequence ID" value="NZ_BJWI01000006.1"/>
</dbReference>
<evidence type="ECO:0000256" key="4">
    <source>
        <dbReference type="ARBA" id="ARBA00023139"/>
    </source>
</evidence>
<evidence type="ECO:0000259" key="9">
    <source>
        <dbReference type="SMART" id="SM00062"/>
    </source>
</evidence>
<gene>
    <name evidence="10" type="primary">artP</name>
    <name evidence="10" type="ORF">HHA03_07090</name>
    <name evidence="11" type="ORF">SAMN05421839_10842</name>
</gene>
<accession>A0A1I5N9J1</accession>
<feature type="compositionally biased region" description="Acidic residues" evidence="7">
    <location>
        <begin position="36"/>
        <end position="58"/>
    </location>
</feature>
<feature type="chain" id="PRO_5039297212" evidence="8">
    <location>
        <begin position="25"/>
        <end position="283"/>
    </location>
</feature>
<evidence type="ECO:0000256" key="5">
    <source>
        <dbReference type="ARBA" id="ARBA00023288"/>
    </source>
</evidence>
<feature type="signal peptide" evidence="8">
    <location>
        <begin position="1"/>
        <end position="24"/>
    </location>
</feature>
<evidence type="ECO:0000256" key="7">
    <source>
        <dbReference type="SAM" id="MobiDB-lite"/>
    </source>
</evidence>
<feature type="region of interest" description="Disordered" evidence="7">
    <location>
        <begin position="30"/>
        <end position="58"/>
    </location>
</feature>
<keyword evidence="5" id="KW-0449">Lipoprotein</keyword>
<dbReference type="PANTHER" id="PTHR35936">
    <property type="entry name" value="MEMBRANE-BOUND LYTIC MUREIN TRANSGLYCOSYLASE F"/>
    <property type="match status" value="1"/>
</dbReference>
<dbReference type="Proteomes" id="UP000242243">
    <property type="component" value="Unassembled WGS sequence"/>
</dbReference>
<keyword evidence="4" id="KW-0564">Palmitate</keyword>
<dbReference type="AlphaFoldDB" id="A0A1I5N9J1"/>
<dbReference type="Proteomes" id="UP000321547">
    <property type="component" value="Unassembled WGS sequence"/>
</dbReference>
<evidence type="ECO:0000256" key="3">
    <source>
        <dbReference type="ARBA" id="ARBA00022729"/>
    </source>
</evidence>
<keyword evidence="3 8" id="KW-0732">Signal</keyword>
<organism evidence="11 12">
    <name type="scientific">Halolactibacillus halophilus</name>
    <dbReference type="NCBI Taxonomy" id="306540"/>
    <lineage>
        <taxon>Bacteria</taxon>
        <taxon>Bacillati</taxon>
        <taxon>Bacillota</taxon>
        <taxon>Bacilli</taxon>
        <taxon>Bacillales</taxon>
        <taxon>Bacillaceae</taxon>
        <taxon>Halolactibacillus</taxon>
    </lineage>
</organism>
<evidence type="ECO:0000313" key="11">
    <source>
        <dbReference type="EMBL" id="SFP18357.1"/>
    </source>
</evidence>
<dbReference type="EMBL" id="FOXC01000008">
    <property type="protein sequence ID" value="SFP18357.1"/>
    <property type="molecule type" value="Genomic_DNA"/>
</dbReference>
<proteinExistence type="inferred from homology"/>
<evidence type="ECO:0000313" key="12">
    <source>
        <dbReference type="Proteomes" id="UP000242243"/>
    </source>
</evidence>
<evidence type="ECO:0000256" key="2">
    <source>
        <dbReference type="ARBA" id="ARBA00010333"/>
    </source>
</evidence>
<protein>
    <submittedName>
        <fullName evidence="10">Arginine-binding extracellular protein ArtP</fullName>
    </submittedName>
    <submittedName>
        <fullName evidence="11">Polar amino acid transport system substrate-binding protein</fullName>
    </submittedName>
</protein>
<dbReference type="SMART" id="SM00062">
    <property type="entry name" value="PBPb"/>
    <property type="match status" value="1"/>
</dbReference>
<reference evidence="11 12" key="1">
    <citation type="submission" date="2016-10" db="EMBL/GenBank/DDBJ databases">
        <authorList>
            <person name="de Groot N.N."/>
        </authorList>
    </citation>
    <scope>NUCLEOTIDE SEQUENCE [LARGE SCALE GENOMIC DNA]</scope>
    <source>
        <strain evidence="11 12">DSM 17073</strain>
    </source>
</reference>
<dbReference type="PROSITE" id="PS51257">
    <property type="entry name" value="PROKAR_LIPOPROTEIN"/>
    <property type="match status" value="1"/>
</dbReference>
<dbReference type="InterPro" id="IPR001638">
    <property type="entry name" value="Solute-binding_3/MltF_N"/>
</dbReference>
<dbReference type="PROSITE" id="PS01039">
    <property type="entry name" value="SBP_BACTERIAL_3"/>
    <property type="match status" value="1"/>
</dbReference>
<dbReference type="GO" id="GO:0030313">
    <property type="term" value="C:cell envelope"/>
    <property type="evidence" value="ECO:0007669"/>
    <property type="project" value="UniProtKB-SubCell"/>
</dbReference>
<dbReference type="InterPro" id="IPR018313">
    <property type="entry name" value="SBP_3_CS"/>
</dbReference>
<dbReference type="PANTHER" id="PTHR35936:SF17">
    <property type="entry name" value="ARGININE-BINDING EXTRACELLULAR PROTEIN ARTP"/>
    <property type="match status" value="1"/>
</dbReference>
<dbReference type="SUPFAM" id="SSF53850">
    <property type="entry name" value="Periplasmic binding protein-like II"/>
    <property type="match status" value="1"/>
</dbReference>
<evidence type="ECO:0000256" key="1">
    <source>
        <dbReference type="ARBA" id="ARBA00004196"/>
    </source>
</evidence>
<evidence type="ECO:0000256" key="8">
    <source>
        <dbReference type="SAM" id="SignalP"/>
    </source>
</evidence>
<keyword evidence="13" id="KW-1185">Reference proteome</keyword>
<comment type="similarity">
    <text evidence="2 6">Belongs to the bacterial solute-binding protein 3 family.</text>
</comment>
<dbReference type="Pfam" id="PF00497">
    <property type="entry name" value="SBP_bac_3"/>
    <property type="match status" value="1"/>
</dbReference>
<dbReference type="OrthoDB" id="9811552at2"/>
<evidence type="ECO:0000313" key="13">
    <source>
        <dbReference type="Proteomes" id="UP000321547"/>
    </source>
</evidence>
<feature type="domain" description="Solute-binding protein family 3/N-terminal" evidence="9">
    <location>
        <begin position="64"/>
        <end position="283"/>
    </location>
</feature>